<evidence type="ECO:0000256" key="3">
    <source>
        <dbReference type="ARBA" id="ARBA00022989"/>
    </source>
</evidence>
<feature type="transmembrane region" description="Helical" evidence="5">
    <location>
        <begin position="129"/>
        <end position="150"/>
    </location>
</feature>
<keyword evidence="4 5" id="KW-0472">Membrane</keyword>
<feature type="transmembrane region" description="Helical" evidence="5">
    <location>
        <begin position="181"/>
        <end position="200"/>
    </location>
</feature>
<dbReference type="InterPro" id="IPR035952">
    <property type="entry name" value="Rhomboid-like_sf"/>
</dbReference>
<keyword evidence="2 5" id="KW-0812">Transmembrane</keyword>
<evidence type="ECO:0000313" key="7">
    <source>
        <dbReference type="EMBL" id="GIJ70278.1"/>
    </source>
</evidence>
<dbReference type="AlphaFoldDB" id="A0A8J3ZW45"/>
<keyword evidence="8" id="KW-1185">Reference proteome</keyword>
<sequence length="223" mass="23804">MAAVDITGTQSDASRFGTDAFYASIGRAFVAMCAFVPILFVVELVDMQVDGRLDQAGGILPRDPAGLDGIVFAPFLHAGYTHLVGNSIPLILMGTFVLAAGGSRFLASTVLIALVSGVGVWFFSPTDTVTVGASGVIFGYLAVLLTRGLVEHSWWNVAVGLLIALLYGWSLLGVLPTDERISWQGHLFGFIGGVIAAVVFRRRSQGPGFLSRLRFRKRVEVEA</sequence>
<feature type="transmembrane region" description="Helical" evidence="5">
    <location>
        <begin position="105"/>
        <end position="123"/>
    </location>
</feature>
<comment type="caution">
    <text evidence="7">The sequence shown here is derived from an EMBL/GenBank/DDBJ whole genome shotgun (WGS) entry which is preliminary data.</text>
</comment>
<reference evidence="7" key="1">
    <citation type="submission" date="2021-01" db="EMBL/GenBank/DDBJ databases">
        <title>Whole genome shotgun sequence of Virgisporangium ochraceum NBRC 16418.</title>
        <authorList>
            <person name="Komaki H."/>
            <person name="Tamura T."/>
        </authorList>
    </citation>
    <scope>NUCLEOTIDE SEQUENCE</scope>
    <source>
        <strain evidence="7">NBRC 16418</strain>
    </source>
</reference>
<feature type="transmembrane region" description="Helical" evidence="5">
    <location>
        <begin position="80"/>
        <end position="98"/>
    </location>
</feature>
<dbReference type="PANTHER" id="PTHR43731:SF9">
    <property type="entry name" value="SLR1461 PROTEIN"/>
    <property type="match status" value="1"/>
</dbReference>
<evidence type="ECO:0000256" key="4">
    <source>
        <dbReference type="ARBA" id="ARBA00023136"/>
    </source>
</evidence>
<gene>
    <name evidence="7" type="ORF">Voc01_051950</name>
</gene>
<dbReference type="GO" id="GO:0004252">
    <property type="term" value="F:serine-type endopeptidase activity"/>
    <property type="evidence" value="ECO:0007669"/>
    <property type="project" value="InterPro"/>
</dbReference>
<comment type="subcellular location">
    <subcellularLocation>
        <location evidence="1">Membrane</location>
        <topology evidence="1">Multi-pass membrane protein</topology>
    </subcellularLocation>
</comment>
<accession>A0A8J3ZW45</accession>
<dbReference type="PANTHER" id="PTHR43731">
    <property type="entry name" value="RHOMBOID PROTEASE"/>
    <property type="match status" value="1"/>
</dbReference>
<dbReference type="RefSeq" id="WP_239160495.1">
    <property type="nucleotide sequence ID" value="NZ_BOPH01000075.1"/>
</dbReference>
<dbReference type="InterPro" id="IPR022764">
    <property type="entry name" value="Peptidase_S54_rhomboid_dom"/>
</dbReference>
<evidence type="ECO:0000256" key="1">
    <source>
        <dbReference type="ARBA" id="ARBA00004141"/>
    </source>
</evidence>
<feature type="transmembrane region" description="Helical" evidence="5">
    <location>
        <begin position="157"/>
        <end position="175"/>
    </location>
</feature>
<dbReference type="Gene3D" id="1.20.1540.10">
    <property type="entry name" value="Rhomboid-like"/>
    <property type="match status" value="1"/>
</dbReference>
<proteinExistence type="predicted"/>
<evidence type="ECO:0000256" key="2">
    <source>
        <dbReference type="ARBA" id="ARBA00022692"/>
    </source>
</evidence>
<keyword evidence="3 5" id="KW-1133">Transmembrane helix</keyword>
<evidence type="ECO:0000259" key="6">
    <source>
        <dbReference type="Pfam" id="PF01694"/>
    </source>
</evidence>
<dbReference type="SUPFAM" id="SSF144091">
    <property type="entry name" value="Rhomboid-like"/>
    <property type="match status" value="1"/>
</dbReference>
<name>A0A8J3ZW45_9ACTN</name>
<feature type="domain" description="Peptidase S54 rhomboid" evidence="6">
    <location>
        <begin position="70"/>
        <end position="202"/>
    </location>
</feature>
<dbReference type="InterPro" id="IPR050925">
    <property type="entry name" value="Rhomboid_protease_S54"/>
</dbReference>
<dbReference type="Proteomes" id="UP000635606">
    <property type="component" value="Unassembled WGS sequence"/>
</dbReference>
<evidence type="ECO:0000313" key="8">
    <source>
        <dbReference type="Proteomes" id="UP000635606"/>
    </source>
</evidence>
<organism evidence="7 8">
    <name type="scientific">Virgisporangium ochraceum</name>
    <dbReference type="NCBI Taxonomy" id="65505"/>
    <lineage>
        <taxon>Bacteria</taxon>
        <taxon>Bacillati</taxon>
        <taxon>Actinomycetota</taxon>
        <taxon>Actinomycetes</taxon>
        <taxon>Micromonosporales</taxon>
        <taxon>Micromonosporaceae</taxon>
        <taxon>Virgisporangium</taxon>
    </lineage>
</organism>
<dbReference type="Pfam" id="PF01694">
    <property type="entry name" value="Rhomboid"/>
    <property type="match status" value="1"/>
</dbReference>
<evidence type="ECO:0000256" key="5">
    <source>
        <dbReference type="SAM" id="Phobius"/>
    </source>
</evidence>
<protein>
    <recommendedName>
        <fullName evidence="6">Peptidase S54 rhomboid domain-containing protein</fullName>
    </recommendedName>
</protein>
<dbReference type="GO" id="GO:0016020">
    <property type="term" value="C:membrane"/>
    <property type="evidence" value="ECO:0007669"/>
    <property type="project" value="UniProtKB-SubCell"/>
</dbReference>
<dbReference type="EMBL" id="BOPH01000075">
    <property type="protein sequence ID" value="GIJ70278.1"/>
    <property type="molecule type" value="Genomic_DNA"/>
</dbReference>
<feature type="transmembrane region" description="Helical" evidence="5">
    <location>
        <begin position="20"/>
        <end position="42"/>
    </location>
</feature>